<evidence type="ECO:0000313" key="3">
    <source>
        <dbReference type="EMBL" id="KAK7464028.1"/>
    </source>
</evidence>
<feature type="region of interest" description="Disordered" evidence="1">
    <location>
        <begin position="133"/>
        <end position="169"/>
    </location>
</feature>
<name>A0ABD0J779_9CAEN</name>
<dbReference type="AlphaFoldDB" id="A0ABD0J779"/>
<accession>A0ABD0J779</accession>
<gene>
    <name evidence="3" type="ORF">BaRGS_00037952</name>
</gene>
<reference evidence="3 4" key="1">
    <citation type="journal article" date="2023" name="Sci. Data">
        <title>Genome assembly of the Korean intertidal mud-creeper Batillaria attramentaria.</title>
        <authorList>
            <person name="Patra A.K."/>
            <person name="Ho P.T."/>
            <person name="Jun S."/>
            <person name="Lee S.J."/>
            <person name="Kim Y."/>
            <person name="Won Y.J."/>
        </authorList>
    </citation>
    <scope>NUCLEOTIDE SEQUENCE [LARGE SCALE GENOMIC DNA]</scope>
    <source>
        <strain evidence="3">Wonlab-2016</strain>
    </source>
</reference>
<dbReference type="EMBL" id="JACVVK020000591">
    <property type="protein sequence ID" value="KAK7464028.1"/>
    <property type="molecule type" value="Genomic_DNA"/>
</dbReference>
<sequence length="277" mass="29654">MERVQMMFSALVACLLVVVRISGENVDVLKDVSLRSAVADSDHLINGLNCFAVPGICQDTYGPVICPRFCGGVEPNPTGQYSTTERPTHSHTTSQQFQCRDHVVATLLILEGPQVLIPLRATPVKLLTKPPFQRSHAHHTLPTHNTTPTSQSPTTSKPTTASSPPVSATTASVCEDNTAQGVSCDQLKDVCIADYAHLLCPKYCGCEDHLEPGLTCAGLVGTLHRTKEELCADSVGREACAKFCGCPACSLASHLFTDYNSTTDDVSGEKHTSTDNN</sequence>
<evidence type="ECO:0000313" key="4">
    <source>
        <dbReference type="Proteomes" id="UP001519460"/>
    </source>
</evidence>
<feature type="non-terminal residue" evidence="3">
    <location>
        <position position="277"/>
    </location>
</feature>
<organism evidence="3 4">
    <name type="scientific">Batillaria attramentaria</name>
    <dbReference type="NCBI Taxonomy" id="370345"/>
    <lineage>
        <taxon>Eukaryota</taxon>
        <taxon>Metazoa</taxon>
        <taxon>Spiralia</taxon>
        <taxon>Lophotrochozoa</taxon>
        <taxon>Mollusca</taxon>
        <taxon>Gastropoda</taxon>
        <taxon>Caenogastropoda</taxon>
        <taxon>Sorbeoconcha</taxon>
        <taxon>Cerithioidea</taxon>
        <taxon>Batillariidae</taxon>
        <taxon>Batillaria</taxon>
    </lineage>
</organism>
<comment type="caution">
    <text evidence="3">The sequence shown here is derived from an EMBL/GenBank/DDBJ whole genome shotgun (WGS) entry which is preliminary data.</text>
</comment>
<dbReference type="Proteomes" id="UP001519460">
    <property type="component" value="Unassembled WGS sequence"/>
</dbReference>
<feature type="compositionally biased region" description="Low complexity" evidence="1">
    <location>
        <begin position="142"/>
        <end position="169"/>
    </location>
</feature>
<proteinExistence type="predicted"/>
<feature type="signal peptide" evidence="2">
    <location>
        <begin position="1"/>
        <end position="23"/>
    </location>
</feature>
<evidence type="ECO:0000256" key="2">
    <source>
        <dbReference type="SAM" id="SignalP"/>
    </source>
</evidence>
<protein>
    <submittedName>
        <fullName evidence="3">Uncharacterized protein</fullName>
    </submittedName>
</protein>
<feature type="chain" id="PRO_5044871084" evidence="2">
    <location>
        <begin position="24"/>
        <end position="277"/>
    </location>
</feature>
<keyword evidence="2" id="KW-0732">Signal</keyword>
<keyword evidence="4" id="KW-1185">Reference proteome</keyword>
<evidence type="ECO:0000256" key="1">
    <source>
        <dbReference type="SAM" id="MobiDB-lite"/>
    </source>
</evidence>